<gene>
    <name evidence="3" type="ORF">bsdE14_02500</name>
</gene>
<dbReference type="EMBL" id="BRXR01000001">
    <property type="protein sequence ID" value="GLC28840.1"/>
    <property type="molecule type" value="Genomic_DNA"/>
</dbReference>
<evidence type="ECO:0000313" key="4">
    <source>
        <dbReference type="Proteomes" id="UP001208567"/>
    </source>
</evidence>
<dbReference type="SUPFAM" id="SSF103473">
    <property type="entry name" value="MFS general substrate transporter"/>
    <property type="match status" value="1"/>
</dbReference>
<evidence type="ECO:0000256" key="1">
    <source>
        <dbReference type="ARBA" id="ARBA00004651"/>
    </source>
</evidence>
<keyword evidence="2" id="KW-0812">Transmembrane</keyword>
<feature type="transmembrane region" description="Helical" evidence="2">
    <location>
        <begin position="162"/>
        <end position="180"/>
    </location>
</feature>
<proteinExistence type="predicted"/>
<accession>A0ABQ5N193</accession>
<dbReference type="InterPro" id="IPR036259">
    <property type="entry name" value="MFS_trans_sf"/>
</dbReference>
<reference evidence="3 4" key="1">
    <citation type="journal article" date="2024" name="Int. J. Syst. Evol. Microbiol.">
        <title>Clostridium omnivorum sp. nov., isolated from anoxic soil under the treatment of reductive soil disinfestation.</title>
        <authorList>
            <person name="Ueki A."/>
            <person name="Tonouchi A."/>
            <person name="Kaku N."/>
            <person name="Honma S."/>
            <person name="Ueki K."/>
        </authorList>
    </citation>
    <scope>NUCLEOTIDE SEQUENCE [LARGE SCALE GENOMIC DNA]</scope>
    <source>
        <strain evidence="3 4">E14</strain>
    </source>
</reference>
<dbReference type="Gene3D" id="1.20.1250.20">
    <property type="entry name" value="MFS general substrate transporter like domains"/>
    <property type="match status" value="2"/>
</dbReference>
<feature type="transmembrane region" description="Helical" evidence="2">
    <location>
        <begin position="201"/>
        <end position="225"/>
    </location>
</feature>
<dbReference type="InterPro" id="IPR011701">
    <property type="entry name" value="MFS"/>
</dbReference>
<comment type="subcellular location">
    <subcellularLocation>
        <location evidence="1">Cell membrane</location>
        <topology evidence="1">Multi-pass membrane protein</topology>
    </subcellularLocation>
</comment>
<feature type="transmembrane region" description="Helical" evidence="2">
    <location>
        <begin position="264"/>
        <end position="283"/>
    </location>
</feature>
<dbReference type="Proteomes" id="UP001208567">
    <property type="component" value="Unassembled WGS sequence"/>
</dbReference>
<evidence type="ECO:0000256" key="2">
    <source>
        <dbReference type="SAM" id="Phobius"/>
    </source>
</evidence>
<sequence length="394" mass="43237">MKKKDFLLFMIASAILGISQSIDSSVFNNFLNDTFHLTVTQRTILEIPREFPGFMVVFVSGFLMFLGDVRIAAVANILAAVGMMSLGFLTKSYGGMIIWLTIYSMGQHLFMPVSNSIGMNMAEDGNIGKRLGQINAVNTLVFLATSLITALIFKNISVNYKIAFLIGAVAFSLSAVLIFFMTPHKINVPKKKFVFRKEYSIFYVLSILYGARKQIFITFGPWVLIKVFNQGVSTFAILGFIVAGIGIFFKPFIGHMIDKLGERVVLAGEACILIFICLGYAFSKSLMYTIGMGSSAIYIICGCFVLDQLLVAAGMARSTYLKKIAVAPEDVSPTLSMGISIDHMVSMAVPFIGGFIWNSVGYEYVFIGGALIAIINLLVTSKIRTELPTQNINV</sequence>
<dbReference type="InterPro" id="IPR052528">
    <property type="entry name" value="Sugar_transport-like"/>
</dbReference>
<name>A0ABQ5N193_9CLOT</name>
<feature type="transmembrane region" description="Helical" evidence="2">
    <location>
        <begin position="231"/>
        <end position="252"/>
    </location>
</feature>
<protein>
    <submittedName>
        <fullName evidence="3">MFS transporter</fullName>
    </submittedName>
</protein>
<evidence type="ECO:0000313" key="3">
    <source>
        <dbReference type="EMBL" id="GLC28840.1"/>
    </source>
</evidence>
<feature type="transmembrane region" description="Helical" evidence="2">
    <location>
        <begin position="295"/>
        <end position="316"/>
    </location>
</feature>
<keyword evidence="4" id="KW-1185">Reference proteome</keyword>
<dbReference type="Pfam" id="PF07690">
    <property type="entry name" value="MFS_1"/>
    <property type="match status" value="1"/>
</dbReference>
<dbReference type="PANTHER" id="PTHR23526:SF4">
    <property type="entry name" value="INTEGRAL MEMBRANE TRANSPORT PROTEIN"/>
    <property type="match status" value="1"/>
</dbReference>
<feature type="transmembrane region" description="Helical" evidence="2">
    <location>
        <begin position="51"/>
        <end position="66"/>
    </location>
</feature>
<feature type="transmembrane region" description="Helical" evidence="2">
    <location>
        <begin position="134"/>
        <end position="156"/>
    </location>
</feature>
<organism evidence="3 4">
    <name type="scientific">Clostridium omnivorum</name>
    <dbReference type="NCBI Taxonomy" id="1604902"/>
    <lineage>
        <taxon>Bacteria</taxon>
        <taxon>Bacillati</taxon>
        <taxon>Bacillota</taxon>
        <taxon>Clostridia</taxon>
        <taxon>Eubacteriales</taxon>
        <taxon>Clostridiaceae</taxon>
        <taxon>Clostridium</taxon>
    </lineage>
</organism>
<keyword evidence="2" id="KW-0472">Membrane</keyword>
<dbReference type="RefSeq" id="WP_264848112.1">
    <property type="nucleotide sequence ID" value="NZ_BRXR01000001.1"/>
</dbReference>
<comment type="caution">
    <text evidence="3">The sequence shown here is derived from an EMBL/GenBank/DDBJ whole genome shotgun (WGS) entry which is preliminary data.</text>
</comment>
<keyword evidence="2" id="KW-1133">Transmembrane helix</keyword>
<dbReference type="PANTHER" id="PTHR23526">
    <property type="entry name" value="INTEGRAL MEMBRANE TRANSPORT PROTEIN-RELATED"/>
    <property type="match status" value="1"/>
</dbReference>
<feature type="transmembrane region" description="Helical" evidence="2">
    <location>
        <begin position="362"/>
        <end position="379"/>
    </location>
</feature>